<keyword evidence="5" id="KW-1185">Reference proteome</keyword>
<feature type="region of interest" description="Disordered" evidence="2">
    <location>
        <begin position="219"/>
        <end position="259"/>
    </location>
</feature>
<feature type="transmembrane region" description="Helical" evidence="3">
    <location>
        <begin position="73"/>
        <end position="91"/>
    </location>
</feature>
<name>A0ABU2RBR2_9ACTN</name>
<dbReference type="EMBL" id="JAVRET010000093">
    <property type="protein sequence ID" value="MDT0412740.1"/>
    <property type="molecule type" value="Genomic_DNA"/>
</dbReference>
<feature type="compositionally biased region" description="Basic and acidic residues" evidence="2">
    <location>
        <begin position="221"/>
        <end position="259"/>
    </location>
</feature>
<evidence type="ECO:0000313" key="5">
    <source>
        <dbReference type="Proteomes" id="UP001183610"/>
    </source>
</evidence>
<sequence length="473" mass="52280">MVLFAALLGIATVGGLLVGTIGFVASYDTLSAAALTWGFAPSIADWFPIAVDASIVAFLATDLLLLMMRVPWAVLRPVAYLMTGLTIWFNASSQVKTGELVPAGAHAAMPVLFVVGVEALRHLVIKKAHLRASFDRIPLARFVVEPVSGLRLYRRMRLEGVTSWREMQERERDRRGYDQWLQRLCATEGREPTADELLPRTMARYGMTVDQALALPAEQAEQARQRAEAEEQRRRDARTRREEAEQQAARRREAAAHDTEMARLARQGETEAATAEQDAQATARRILADAQAEATRVREQAIEQARQEMAGQIEAAEKRITELNTLSEKQRERLAAARGAEEAARLENEAARKTRDTAVAEKETALAKAAKAEAAERAERLGREAEEARLATAKARLAAAETEEAALEAEARMNLSAKERTLRRLHRMAAARSMTVADLPLSEIENEFGVSTATASRYRVQAADLPREQLHAA</sequence>
<comment type="caution">
    <text evidence="4">The sequence shown here is derived from an EMBL/GenBank/DDBJ whole genome shotgun (WGS) entry which is preliminary data.</text>
</comment>
<evidence type="ECO:0000256" key="2">
    <source>
        <dbReference type="SAM" id="MobiDB-lite"/>
    </source>
</evidence>
<keyword evidence="3" id="KW-0472">Membrane</keyword>
<proteinExistence type="predicted"/>
<gene>
    <name evidence="4" type="ORF">RM698_27300</name>
</gene>
<keyword evidence="1" id="KW-0175">Coiled coil</keyword>
<feature type="transmembrane region" description="Helical" evidence="3">
    <location>
        <begin position="46"/>
        <end position="66"/>
    </location>
</feature>
<evidence type="ECO:0000313" key="4">
    <source>
        <dbReference type="EMBL" id="MDT0412740.1"/>
    </source>
</evidence>
<evidence type="ECO:0000256" key="3">
    <source>
        <dbReference type="SAM" id="Phobius"/>
    </source>
</evidence>
<organism evidence="4 5">
    <name type="scientific">Streptomyces evansiae</name>
    <dbReference type="NCBI Taxonomy" id="3075535"/>
    <lineage>
        <taxon>Bacteria</taxon>
        <taxon>Bacillati</taxon>
        <taxon>Actinomycetota</taxon>
        <taxon>Actinomycetes</taxon>
        <taxon>Kitasatosporales</taxon>
        <taxon>Streptomycetaceae</taxon>
        <taxon>Streptomyces</taxon>
    </lineage>
</organism>
<keyword evidence="3" id="KW-1133">Transmembrane helix</keyword>
<dbReference type="RefSeq" id="WP_010275264.1">
    <property type="nucleotide sequence ID" value="NZ_JAVRET010000093.1"/>
</dbReference>
<evidence type="ECO:0000256" key="1">
    <source>
        <dbReference type="SAM" id="Coils"/>
    </source>
</evidence>
<dbReference type="Proteomes" id="UP001183610">
    <property type="component" value="Unassembled WGS sequence"/>
</dbReference>
<accession>A0ABU2RBR2</accession>
<keyword evidence="3" id="KW-0812">Transmembrane</keyword>
<dbReference type="InterPro" id="IPR021235">
    <property type="entry name" value="DUF2637"/>
</dbReference>
<protein>
    <submittedName>
        <fullName evidence="4">DUF2637 domain-containing protein</fullName>
    </submittedName>
</protein>
<dbReference type="Pfam" id="PF10935">
    <property type="entry name" value="DUF2637"/>
    <property type="match status" value="1"/>
</dbReference>
<feature type="coiled-coil region" evidence="1">
    <location>
        <begin position="287"/>
        <end position="410"/>
    </location>
</feature>
<reference evidence="5" key="1">
    <citation type="submission" date="2023-07" db="EMBL/GenBank/DDBJ databases">
        <title>30 novel species of actinomycetes from the DSMZ collection.</title>
        <authorList>
            <person name="Nouioui I."/>
        </authorList>
    </citation>
    <scope>NUCLEOTIDE SEQUENCE [LARGE SCALE GENOMIC DNA]</scope>
    <source>
        <strain evidence="5">DSM 41979</strain>
    </source>
</reference>